<reference evidence="3" key="1">
    <citation type="submission" date="2021-12" db="EMBL/GenBank/DDBJ databases">
        <title>Discovery of the Pendulisporaceae a myxobacterial family with distinct sporulation behavior and unique specialized metabolism.</title>
        <authorList>
            <person name="Garcia R."/>
            <person name="Popoff A."/>
            <person name="Bader C.D."/>
            <person name="Loehr J."/>
            <person name="Walesch S."/>
            <person name="Walt C."/>
            <person name="Boldt J."/>
            <person name="Bunk B."/>
            <person name="Haeckl F.J.F.P.J."/>
            <person name="Gunesch A.P."/>
            <person name="Birkelbach J."/>
            <person name="Nuebel U."/>
            <person name="Pietschmann T."/>
            <person name="Bach T."/>
            <person name="Mueller R."/>
        </authorList>
    </citation>
    <scope>NUCLEOTIDE SEQUENCE</scope>
    <source>
        <strain evidence="3">MSr11367</strain>
    </source>
</reference>
<sequence>MRARAWTMLVAAALVCACGGAQQEAQSPETDTETTAQRVRPQGSGMQMSTELGSIDSRAVEQTFWRLQNKLQSCYRKGLQRVEYLEGDVKVFLRVGQDGTARYGYMEESSLGDRESEKCMMDVLTSSAWPKPQGGEAEVRNSFGFDPPSDVRAPVSWSSDRVADAIGKHADSLGKCKEGVSGRFRATAYIEPDGKQGKFQAIGITPPSKEGIDKLDCLADALKSAPLPSPGSYAAKVSFDL</sequence>
<evidence type="ECO:0000256" key="2">
    <source>
        <dbReference type="SAM" id="SignalP"/>
    </source>
</evidence>
<gene>
    <name evidence="3" type="ORF">LVJ94_08890</name>
</gene>
<dbReference type="InterPro" id="IPR049806">
    <property type="entry name" value="MasK-like_C"/>
</dbReference>
<feature type="chain" id="PRO_5045663804" evidence="2">
    <location>
        <begin position="24"/>
        <end position="241"/>
    </location>
</feature>
<dbReference type="PROSITE" id="PS51257">
    <property type="entry name" value="PROKAR_LIPOPROTEIN"/>
    <property type="match status" value="1"/>
</dbReference>
<feature type="region of interest" description="Disordered" evidence="1">
    <location>
        <begin position="24"/>
        <end position="49"/>
    </location>
</feature>
<organism evidence="3 4">
    <name type="scientific">Pendulispora rubella</name>
    <dbReference type="NCBI Taxonomy" id="2741070"/>
    <lineage>
        <taxon>Bacteria</taxon>
        <taxon>Pseudomonadati</taxon>
        <taxon>Myxococcota</taxon>
        <taxon>Myxococcia</taxon>
        <taxon>Myxococcales</taxon>
        <taxon>Sorangiineae</taxon>
        <taxon>Pendulisporaceae</taxon>
        <taxon>Pendulispora</taxon>
    </lineage>
</organism>
<protein>
    <submittedName>
        <fullName evidence="3">AgmX/PglI C-terminal domain-containing protein</fullName>
    </submittedName>
</protein>
<dbReference type="RefSeq" id="WP_394837010.1">
    <property type="nucleotide sequence ID" value="NZ_CP089929.1"/>
</dbReference>
<dbReference type="Proteomes" id="UP001374803">
    <property type="component" value="Chromosome"/>
</dbReference>
<keyword evidence="4" id="KW-1185">Reference proteome</keyword>
<keyword evidence="2" id="KW-0732">Signal</keyword>
<dbReference type="NCBIfam" id="NF033768">
    <property type="entry name" value="myxo_SS_tail"/>
    <property type="match status" value="1"/>
</dbReference>
<evidence type="ECO:0000313" key="4">
    <source>
        <dbReference type="Proteomes" id="UP001374803"/>
    </source>
</evidence>
<evidence type="ECO:0000313" key="3">
    <source>
        <dbReference type="EMBL" id="WXB07350.1"/>
    </source>
</evidence>
<proteinExistence type="predicted"/>
<evidence type="ECO:0000256" key="1">
    <source>
        <dbReference type="SAM" id="MobiDB-lite"/>
    </source>
</evidence>
<name>A0ABZ2LDV3_9BACT</name>
<feature type="signal peptide" evidence="2">
    <location>
        <begin position="1"/>
        <end position="23"/>
    </location>
</feature>
<dbReference type="EMBL" id="CP089983">
    <property type="protein sequence ID" value="WXB07350.1"/>
    <property type="molecule type" value="Genomic_DNA"/>
</dbReference>
<feature type="compositionally biased region" description="Polar residues" evidence="1">
    <location>
        <begin position="24"/>
        <end position="37"/>
    </location>
</feature>
<accession>A0ABZ2LDV3</accession>